<dbReference type="GO" id="GO:0007169">
    <property type="term" value="P:cell surface receptor protein tyrosine kinase signaling pathway"/>
    <property type="evidence" value="ECO:0007669"/>
    <property type="project" value="TreeGrafter"/>
</dbReference>
<keyword evidence="6" id="KW-0472">Membrane</keyword>
<keyword evidence="7" id="KW-0829">Tyrosine-protein kinase</keyword>
<feature type="domain" description="Protein kinase" evidence="10">
    <location>
        <begin position="174"/>
        <end position="454"/>
    </location>
</feature>
<dbReference type="SUPFAM" id="SSF57850">
    <property type="entry name" value="RING/U-box"/>
    <property type="match status" value="1"/>
</dbReference>
<dbReference type="Pfam" id="PF13920">
    <property type="entry name" value="zf-C3HC4_3"/>
    <property type="match status" value="1"/>
</dbReference>
<dbReference type="FunFam" id="1.10.510.10:FF:001512">
    <property type="entry name" value="Receptor tyrosine-protein kinase erbB-2"/>
    <property type="match status" value="1"/>
</dbReference>
<dbReference type="InterPro" id="IPR050122">
    <property type="entry name" value="RTK"/>
</dbReference>
<dbReference type="GO" id="GO:0043235">
    <property type="term" value="C:receptor complex"/>
    <property type="evidence" value="ECO:0007669"/>
    <property type="project" value="TreeGrafter"/>
</dbReference>
<dbReference type="PROSITE" id="PS00109">
    <property type="entry name" value="PROTEIN_KINASE_TYR"/>
    <property type="match status" value="1"/>
</dbReference>
<proteinExistence type="predicted"/>
<dbReference type="CDD" id="cd00192">
    <property type="entry name" value="PTKc"/>
    <property type="match status" value="1"/>
</dbReference>
<dbReference type="Pfam" id="PF07714">
    <property type="entry name" value="PK_Tyr_Ser-Thr"/>
    <property type="match status" value="1"/>
</dbReference>
<keyword evidence="8" id="KW-0863">Zinc-finger</keyword>
<evidence type="ECO:0000256" key="5">
    <source>
        <dbReference type="ARBA" id="ARBA00022840"/>
    </source>
</evidence>
<dbReference type="EMBL" id="HBEO01035603">
    <property type="protein sequence ID" value="CAD8509328.1"/>
    <property type="molecule type" value="Transcribed_RNA"/>
</dbReference>
<organism evidence="12">
    <name type="scientific">Hanusia phi</name>
    <dbReference type="NCBI Taxonomy" id="3032"/>
    <lineage>
        <taxon>Eukaryota</taxon>
        <taxon>Cryptophyceae</taxon>
        <taxon>Pyrenomonadales</taxon>
        <taxon>Geminigeraceae</taxon>
        <taxon>Hanusia</taxon>
    </lineage>
</organism>
<keyword evidence="2" id="KW-0808">Transferase</keyword>
<protein>
    <recommendedName>
        <fullName evidence="13">Non-specific protein-tyrosine kinase</fullName>
    </recommendedName>
</protein>
<dbReference type="InterPro" id="IPR011009">
    <property type="entry name" value="Kinase-like_dom_sf"/>
</dbReference>
<sequence>MSGLLQHGLRGYQQSTYEKSWLSRKCKNCSKREEDHFTEQKFCHHDLFLCCNCAKSQGWAYYEINGCSSCRKRVLERDQKEHVKKAQEVKIWEQEQTQRDEQEWKDREERERREREDWELKERKEQQQREREESQRKEKEQQETTSREQQEQKTTVHQAALKLGDIQSVDFQHFSNLQQIGSGSFKLVYKARWKQGHRSDADVAILLIRGSASTGRKGEFEQEVRIFQHLGIHPNLLRLLAVTTEPDSGDHCLVTEFAPKGSLDGILSILADGELTISLLVQLQVARQICDGMVQLSLHDVVHRDLSARNVLVFSLHANDHLGVSVKIADYGLSVLASRGYGESRGSGVSTAGATARPVRWMAPESIRRRQYSEQSDVWAFGVTLWEVWTYAELPYGAITDDMLVGSKVLEGARLSTPPSCPAGVYGIMQKCWKEKKMERPTFSELQKLLQEQYDEAVEERARARAQEGQVCVVCMEGIAEWALVPCGHKCLCEGCKEGASARACPMCRSYPTSVYKIY</sequence>
<keyword evidence="8" id="KW-0479">Metal-binding</keyword>
<dbReference type="SUPFAM" id="SSF56112">
    <property type="entry name" value="Protein kinase-like (PK-like)"/>
    <property type="match status" value="1"/>
</dbReference>
<dbReference type="GO" id="GO:0005886">
    <property type="term" value="C:plasma membrane"/>
    <property type="evidence" value="ECO:0007669"/>
    <property type="project" value="TreeGrafter"/>
</dbReference>
<name>A0A7S0NER0_9CRYP</name>
<evidence type="ECO:0000313" key="12">
    <source>
        <dbReference type="EMBL" id="CAD8509328.1"/>
    </source>
</evidence>
<evidence type="ECO:0000256" key="7">
    <source>
        <dbReference type="ARBA" id="ARBA00023137"/>
    </source>
</evidence>
<dbReference type="Gene3D" id="3.30.40.10">
    <property type="entry name" value="Zinc/RING finger domain, C3HC4 (zinc finger)"/>
    <property type="match status" value="1"/>
</dbReference>
<dbReference type="GO" id="GO:0004714">
    <property type="term" value="F:transmembrane receptor protein tyrosine kinase activity"/>
    <property type="evidence" value="ECO:0007669"/>
    <property type="project" value="TreeGrafter"/>
</dbReference>
<evidence type="ECO:0000259" key="10">
    <source>
        <dbReference type="PROSITE" id="PS50011"/>
    </source>
</evidence>
<reference evidence="12" key="1">
    <citation type="submission" date="2021-01" db="EMBL/GenBank/DDBJ databases">
        <authorList>
            <person name="Corre E."/>
            <person name="Pelletier E."/>
            <person name="Niang G."/>
            <person name="Scheremetjew M."/>
            <person name="Finn R."/>
            <person name="Kale V."/>
            <person name="Holt S."/>
            <person name="Cochrane G."/>
            <person name="Meng A."/>
            <person name="Brown T."/>
            <person name="Cohen L."/>
        </authorList>
    </citation>
    <scope>NUCLEOTIDE SEQUENCE</scope>
    <source>
        <strain evidence="12">CCMP325</strain>
    </source>
</reference>
<dbReference type="PANTHER" id="PTHR24416:SF600">
    <property type="entry name" value="PDGF- AND VEGF-RECEPTOR RELATED, ISOFORM J"/>
    <property type="match status" value="1"/>
</dbReference>
<accession>A0A7S0NER0</accession>
<evidence type="ECO:0008006" key="13">
    <source>
        <dbReference type="Google" id="ProtNLM"/>
    </source>
</evidence>
<feature type="region of interest" description="Disordered" evidence="9">
    <location>
        <begin position="115"/>
        <end position="156"/>
    </location>
</feature>
<dbReference type="SMART" id="SM00184">
    <property type="entry name" value="RING"/>
    <property type="match status" value="1"/>
</dbReference>
<gene>
    <name evidence="12" type="ORF">HPHI1048_LOCUS24134</name>
</gene>
<keyword evidence="3" id="KW-0547">Nucleotide-binding</keyword>
<evidence type="ECO:0000259" key="11">
    <source>
        <dbReference type="PROSITE" id="PS50089"/>
    </source>
</evidence>
<evidence type="ECO:0000256" key="3">
    <source>
        <dbReference type="ARBA" id="ARBA00022741"/>
    </source>
</evidence>
<keyword evidence="8" id="KW-0862">Zinc</keyword>
<feature type="compositionally biased region" description="Basic and acidic residues" evidence="9">
    <location>
        <begin position="115"/>
        <end position="151"/>
    </location>
</feature>
<dbReference type="PROSITE" id="PS50011">
    <property type="entry name" value="PROTEIN_KINASE_DOM"/>
    <property type="match status" value="1"/>
</dbReference>
<evidence type="ECO:0000256" key="1">
    <source>
        <dbReference type="ARBA" id="ARBA00004308"/>
    </source>
</evidence>
<dbReference type="InterPro" id="IPR013083">
    <property type="entry name" value="Znf_RING/FYVE/PHD"/>
</dbReference>
<dbReference type="AlphaFoldDB" id="A0A7S0NER0"/>
<dbReference type="InterPro" id="IPR001841">
    <property type="entry name" value="Znf_RING"/>
</dbReference>
<dbReference type="Gene3D" id="1.10.510.10">
    <property type="entry name" value="Transferase(Phosphotransferase) domain 1"/>
    <property type="match status" value="1"/>
</dbReference>
<evidence type="ECO:0000256" key="4">
    <source>
        <dbReference type="ARBA" id="ARBA00022777"/>
    </source>
</evidence>
<keyword evidence="4" id="KW-0418">Kinase</keyword>
<dbReference type="PRINTS" id="PR00109">
    <property type="entry name" value="TYRKINASE"/>
</dbReference>
<dbReference type="GO" id="GO:0005524">
    <property type="term" value="F:ATP binding"/>
    <property type="evidence" value="ECO:0007669"/>
    <property type="project" value="UniProtKB-KW"/>
</dbReference>
<dbReference type="GO" id="GO:0008270">
    <property type="term" value="F:zinc ion binding"/>
    <property type="evidence" value="ECO:0007669"/>
    <property type="project" value="UniProtKB-KW"/>
</dbReference>
<dbReference type="CDD" id="cd16649">
    <property type="entry name" value="mRING-HC-C3HC5_CGRF1-like"/>
    <property type="match status" value="1"/>
</dbReference>
<evidence type="ECO:0000256" key="6">
    <source>
        <dbReference type="ARBA" id="ARBA00023136"/>
    </source>
</evidence>
<keyword evidence="5" id="KW-0067">ATP-binding</keyword>
<dbReference type="GO" id="GO:0050793">
    <property type="term" value="P:regulation of developmental process"/>
    <property type="evidence" value="ECO:0007669"/>
    <property type="project" value="UniProtKB-ARBA"/>
</dbReference>
<dbReference type="PANTHER" id="PTHR24416">
    <property type="entry name" value="TYROSINE-PROTEIN KINASE RECEPTOR"/>
    <property type="match status" value="1"/>
</dbReference>
<dbReference type="InterPro" id="IPR000719">
    <property type="entry name" value="Prot_kinase_dom"/>
</dbReference>
<dbReference type="PROSITE" id="PS50089">
    <property type="entry name" value="ZF_RING_2"/>
    <property type="match status" value="1"/>
</dbReference>
<dbReference type="GO" id="GO:0012505">
    <property type="term" value="C:endomembrane system"/>
    <property type="evidence" value="ECO:0007669"/>
    <property type="project" value="UniProtKB-SubCell"/>
</dbReference>
<comment type="subcellular location">
    <subcellularLocation>
        <location evidence="1">Endomembrane system</location>
    </subcellularLocation>
</comment>
<dbReference type="InterPro" id="IPR001245">
    <property type="entry name" value="Ser-Thr/Tyr_kinase_cat_dom"/>
</dbReference>
<feature type="domain" description="RING-type" evidence="11">
    <location>
        <begin position="472"/>
        <end position="509"/>
    </location>
</feature>
<evidence type="ECO:0000256" key="8">
    <source>
        <dbReference type="PROSITE-ProRule" id="PRU00175"/>
    </source>
</evidence>
<dbReference type="GO" id="GO:0048468">
    <property type="term" value="P:cell development"/>
    <property type="evidence" value="ECO:0007669"/>
    <property type="project" value="UniProtKB-ARBA"/>
</dbReference>
<evidence type="ECO:0000256" key="9">
    <source>
        <dbReference type="SAM" id="MobiDB-lite"/>
    </source>
</evidence>
<dbReference type="InterPro" id="IPR008266">
    <property type="entry name" value="Tyr_kinase_AS"/>
</dbReference>
<evidence type="ECO:0000256" key="2">
    <source>
        <dbReference type="ARBA" id="ARBA00022679"/>
    </source>
</evidence>